<dbReference type="PANTHER" id="PTHR20843:SF1">
    <property type="entry name" value="STERILE ALPHA MOTIF DOMAIN-CONTAINING PROTEIN 10"/>
    <property type="match status" value="1"/>
</dbReference>
<accession>R0KQ61</accession>
<organism evidence="2 3">
    <name type="scientific">Anas platyrhynchos</name>
    <name type="common">Mallard</name>
    <name type="synonym">Anas boschas</name>
    <dbReference type="NCBI Taxonomy" id="8839"/>
    <lineage>
        <taxon>Eukaryota</taxon>
        <taxon>Metazoa</taxon>
        <taxon>Chordata</taxon>
        <taxon>Craniata</taxon>
        <taxon>Vertebrata</taxon>
        <taxon>Euteleostomi</taxon>
        <taxon>Archelosauria</taxon>
        <taxon>Archosauria</taxon>
        <taxon>Dinosauria</taxon>
        <taxon>Saurischia</taxon>
        <taxon>Theropoda</taxon>
        <taxon>Coelurosauria</taxon>
        <taxon>Aves</taxon>
        <taxon>Neognathae</taxon>
        <taxon>Galloanserae</taxon>
        <taxon>Anseriformes</taxon>
        <taxon>Anatidae</taxon>
        <taxon>Anatinae</taxon>
        <taxon>Anas</taxon>
    </lineage>
</organism>
<dbReference type="Pfam" id="PF07647">
    <property type="entry name" value="SAM_2"/>
    <property type="match status" value="1"/>
</dbReference>
<dbReference type="PANTHER" id="PTHR20843">
    <property type="entry name" value="STERILE ALPHA MOTIF DOMAIN CONTAINING PROTEIN 10"/>
    <property type="match status" value="1"/>
</dbReference>
<feature type="non-terminal residue" evidence="2">
    <location>
        <position position="58"/>
    </location>
</feature>
<dbReference type="InterPro" id="IPR052268">
    <property type="entry name" value="SAM_domain-containing_protein"/>
</dbReference>
<dbReference type="InterPro" id="IPR013761">
    <property type="entry name" value="SAM/pointed_sf"/>
</dbReference>
<dbReference type="Gene3D" id="1.10.150.50">
    <property type="entry name" value="Transcription Factor, Ets-1"/>
    <property type="match status" value="1"/>
</dbReference>
<proteinExistence type="predicted"/>
<feature type="non-terminal residue" evidence="2">
    <location>
        <position position="1"/>
    </location>
</feature>
<reference evidence="3" key="1">
    <citation type="journal article" date="2013" name="Nat. Genet.">
        <title>The duck genome and transcriptome provide insight into an avian influenza virus reservoir species.</title>
        <authorList>
            <person name="Huang Y."/>
            <person name="Li Y."/>
            <person name="Burt D.W."/>
            <person name="Chen H."/>
            <person name="Zhang Y."/>
            <person name="Qian W."/>
            <person name="Kim H."/>
            <person name="Gan S."/>
            <person name="Zhao Y."/>
            <person name="Li J."/>
            <person name="Yi K."/>
            <person name="Feng H."/>
            <person name="Zhu P."/>
            <person name="Li B."/>
            <person name="Liu Q."/>
            <person name="Fairley S."/>
            <person name="Magor K.E."/>
            <person name="Du Z."/>
            <person name="Hu X."/>
            <person name="Goodman L."/>
            <person name="Tafer H."/>
            <person name="Vignal A."/>
            <person name="Lee T."/>
            <person name="Kim K.W."/>
            <person name="Sheng Z."/>
            <person name="An Y."/>
            <person name="Searle S."/>
            <person name="Herrero J."/>
            <person name="Groenen M.A."/>
            <person name="Crooijmans R.P."/>
            <person name="Faraut T."/>
            <person name="Cai Q."/>
            <person name="Webster R.G."/>
            <person name="Aldridge J.R."/>
            <person name="Warren W.C."/>
            <person name="Bartschat S."/>
            <person name="Kehr S."/>
            <person name="Marz M."/>
            <person name="Stadler P.F."/>
            <person name="Smith J."/>
            <person name="Kraus R.H."/>
            <person name="Zhao Y."/>
            <person name="Ren L."/>
            <person name="Fei J."/>
            <person name="Morisson M."/>
            <person name="Kaiser P."/>
            <person name="Griffin D.K."/>
            <person name="Rao M."/>
            <person name="Pitel F."/>
            <person name="Wang J."/>
            <person name="Li N."/>
        </authorList>
    </citation>
    <scope>NUCLEOTIDE SEQUENCE [LARGE SCALE GENOMIC DNA]</scope>
</reference>
<dbReference type="GO" id="GO:0007169">
    <property type="term" value="P:cell surface receptor protein tyrosine kinase signaling pathway"/>
    <property type="evidence" value="ECO:0007669"/>
    <property type="project" value="TreeGrafter"/>
</dbReference>
<dbReference type="EMBL" id="KB744325">
    <property type="protein sequence ID" value="EOA95363.1"/>
    <property type="molecule type" value="Genomic_DNA"/>
</dbReference>
<dbReference type="SUPFAM" id="SSF47769">
    <property type="entry name" value="SAM/Pointed domain"/>
    <property type="match status" value="1"/>
</dbReference>
<name>R0KQ61_ANAPL</name>
<keyword evidence="3" id="KW-1185">Reference proteome</keyword>
<evidence type="ECO:0000313" key="3">
    <source>
        <dbReference type="Proteomes" id="UP000296049"/>
    </source>
</evidence>
<dbReference type="GO" id="GO:0009898">
    <property type="term" value="C:cytoplasmic side of plasma membrane"/>
    <property type="evidence" value="ECO:0007669"/>
    <property type="project" value="TreeGrafter"/>
</dbReference>
<evidence type="ECO:0000313" key="2">
    <source>
        <dbReference type="EMBL" id="EOA95363.1"/>
    </source>
</evidence>
<feature type="domain" description="SAM" evidence="1">
    <location>
        <begin position="22"/>
        <end position="57"/>
    </location>
</feature>
<evidence type="ECO:0000259" key="1">
    <source>
        <dbReference type="Pfam" id="PF07647"/>
    </source>
</evidence>
<dbReference type="Proteomes" id="UP000296049">
    <property type="component" value="Unassembled WGS sequence"/>
</dbReference>
<protein>
    <submittedName>
        <fullName evidence="2">Sterile alpha motif domain-containing protein 10</fullName>
    </submittedName>
</protein>
<dbReference type="InterPro" id="IPR001660">
    <property type="entry name" value="SAM"/>
</dbReference>
<gene>
    <name evidence="2" type="ORF">Anapl_10340</name>
</gene>
<dbReference type="AlphaFoldDB" id="R0KQ61"/>
<sequence>RGCDHYGIYHTSPTLGSLTKPVVLWTQQDVCRWLKKHCPHNYLVYVEAFSHHAITGDA</sequence>